<dbReference type="OrthoDB" id="1112990at2"/>
<evidence type="ECO:0000313" key="3">
    <source>
        <dbReference type="EMBL" id="SFE55658.1"/>
    </source>
</evidence>
<dbReference type="STRING" id="385682.SAMN05444380_11362"/>
<keyword evidence="4" id="KW-1185">Reference proteome</keyword>
<reference evidence="3 4" key="1">
    <citation type="submission" date="2016-10" db="EMBL/GenBank/DDBJ databases">
        <authorList>
            <person name="de Groot N.N."/>
        </authorList>
    </citation>
    <scope>NUCLEOTIDE SEQUENCE [LARGE SCALE GENOMIC DNA]</scope>
    <source>
        <strain evidence="3 4">DSM 19012</strain>
    </source>
</reference>
<feature type="region of interest" description="Disordered" evidence="1">
    <location>
        <begin position="27"/>
        <end position="74"/>
    </location>
</feature>
<gene>
    <name evidence="3" type="ORF">SAMN05444380_11362</name>
</gene>
<proteinExistence type="predicted"/>
<feature type="signal peptide" evidence="2">
    <location>
        <begin position="1"/>
        <end position="19"/>
    </location>
</feature>
<protein>
    <submittedName>
        <fullName evidence="3">Uncharacterized protein</fullName>
    </submittedName>
</protein>
<organism evidence="3 4">
    <name type="scientific">Thermophagus xiamenensis</name>
    <dbReference type="NCBI Taxonomy" id="385682"/>
    <lineage>
        <taxon>Bacteria</taxon>
        <taxon>Pseudomonadati</taxon>
        <taxon>Bacteroidota</taxon>
        <taxon>Bacteroidia</taxon>
        <taxon>Marinilabiliales</taxon>
        <taxon>Marinilabiliaceae</taxon>
        <taxon>Thermophagus</taxon>
    </lineage>
</organism>
<name>A0A1I2BIL2_9BACT</name>
<dbReference type="eggNOG" id="ENOG5032W6F">
    <property type="taxonomic scope" value="Bacteria"/>
</dbReference>
<keyword evidence="2" id="KW-0732">Signal</keyword>
<feature type="chain" id="PRO_5010165906" evidence="2">
    <location>
        <begin position="20"/>
        <end position="373"/>
    </location>
</feature>
<evidence type="ECO:0000256" key="1">
    <source>
        <dbReference type="SAM" id="MobiDB-lite"/>
    </source>
</evidence>
<accession>A0A1I2BIL2</accession>
<dbReference type="EMBL" id="FONA01000013">
    <property type="protein sequence ID" value="SFE55658.1"/>
    <property type="molecule type" value="Genomic_DNA"/>
</dbReference>
<dbReference type="InParanoid" id="A0A1I2BIL2"/>
<dbReference type="RefSeq" id="WP_010528075.1">
    <property type="nucleotide sequence ID" value="NZ_AFSL01000072.1"/>
</dbReference>
<dbReference type="Proteomes" id="UP000181976">
    <property type="component" value="Unassembled WGS sequence"/>
</dbReference>
<sequence>MKAVYFFVAIMLMFSGACTIDAVEDNTDGEELTEDVNDNSDEEENNDDQDDGSNEDEENNEDENDDSNDDIDDDNASYVGNVFIAGHEVTKESVLRRIPVEYIDKARNSFRVAYQHTSHGTHVTRGVFGLPDYKSGDDVTFGVSLDTPVSGKLTIYDYAMQDYAPAGEKSVDLSEDEESFLQTTRNFLDDPQNADVNVIMWSWCDISNHDVEGTYLPGMKQLIEEYGVGGSKIGTGEGQREVPVHFIFMTGHAIENNNIGEGRPKNQADLINEFCRENNQFCLDYYSIDTHDMEGNYWEDANDNGYSPKYGKNFYVEWQENHTLGVDYWLNRKEPGGIELTGSHNTQHITANRKAMAFWWILARLAGWDGELE</sequence>
<evidence type="ECO:0000256" key="2">
    <source>
        <dbReference type="SAM" id="SignalP"/>
    </source>
</evidence>
<evidence type="ECO:0000313" key="4">
    <source>
        <dbReference type="Proteomes" id="UP000181976"/>
    </source>
</evidence>
<dbReference type="AlphaFoldDB" id="A0A1I2BIL2"/>
<dbReference type="PROSITE" id="PS51257">
    <property type="entry name" value="PROKAR_LIPOPROTEIN"/>
    <property type="match status" value="1"/>
</dbReference>